<evidence type="ECO:0000256" key="2">
    <source>
        <dbReference type="SAM" id="MobiDB-lite"/>
    </source>
</evidence>
<dbReference type="PANTHER" id="PTHR14149">
    <property type="entry name" value="RAS GTPASE-ACTIVATING PROTEIN WITH IQ MOTIF"/>
    <property type="match status" value="1"/>
</dbReference>
<evidence type="ECO:0000259" key="4">
    <source>
        <dbReference type="PROSITE" id="PS50021"/>
    </source>
</evidence>
<dbReference type="InterPro" id="IPR008936">
    <property type="entry name" value="Rho_GTPase_activation_prot"/>
</dbReference>
<comment type="caution">
    <text evidence="5">The sequence shown here is derived from an EMBL/GenBank/DDBJ whole genome shotgun (WGS) entry which is preliminary data.</text>
</comment>
<dbReference type="InterPro" id="IPR036872">
    <property type="entry name" value="CH_dom_sf"/>
</dbReference>
<dbReference type="InterPro" id="IPR000048">
    <property type="entry name" value="IQ_motif_EF-hand-BS"/>
</dbReference>
<feature type="coiled-coil region" evidence="1">
    <location>
        <begin position="289"/>
        <end position="316"/>
    </location>
</feature>
<feature type="domain" description="Calponin-homology (CH)" evidence="4">
    <location>
        <begin position="32"/>
        <end position="141"/>
    </location>
</feature>
<feature type="domain" description="Ras-GAP" evidence="3">
    <location>
        <begin position="791"/>
        <end position="1020"/>
    </location>
</feature>
<dbReference type="InterPro" id="IPR001936">
    <property type="entry name" value="RasGAP_dom"/>
</dbReference>
<feature type="region of interest" description="Disordered" evidence="2">
    <location>
        <begin position="1276"/>
        <end position="1297"/>
    </location>
</feature>
<dbReference type="Gene3D" id="1.10.506.10">
    <property type="entry name" value="GTPase Activation - p120gap, domain 1"/>
    <property type="match status" value="1"/>
</dbReference>
<dbReference type="SMART" id="SM00033">
    <property type="entry name" value="CH"/>
    <property type="match status" value="1"/>
</dbReference>
<dbReference type="Pfam" id="PF03836">
    <property type="entry name" value="RasGAP_C"/>
    <property type="match status" value="1"/>
</dbReference>
<accession>A0ABQ8XR17</accession>
<dbReference type="PROSITE" id="PS50096">
    <property type="entry name" value="IQ"/>
    <property type="match status" value="8"/>
</dbReference>
<reference evidence="5" key="1">
    <citation type="submission" date="2022-08" db="EMBL/GenBank/DDBJ databases">
        <title>Novel sulfate-reducing endosymbionts in the free-living metamonad Anaeramoeba.</title>
        <authorList>
            <person name="Jerlstrom-Hultqvist J."/>
            <person name="Cepicka I."/>
            <person name="Gallot-Lavallee L."/>
            <person name="Salas-Leiva D."/>
            <person name="Curtis B.A."/>
            <person name="Zahonova K."/>
            <person name="Pipaliya S."/>
            <person name="Dacks J."/>
            <person name="Roger A.J."/>
        </authorList>
    </citation>
    <scope>NUCLEOTIDE SEQUENCE</scope>
    <source>
        <strain evidence="5">Schooner1</strain>
    </source>
</reference>
<organism evidence="5 6">
    <name type="scientific">Anaeramoeba flamelloides</name>
    <dbReference type="NCBI Taxonomy" id="1746091"/>
    <lineage>
        <taxon>Eukaryota</taxon>
        <taxon>Metamonada</taxon>
        <taxon>Anaeramoebidae</taxon>
        <taxon>Anaeramoeba</taxon>
    </lineage>
</organism>
<dbReference type="PROSITE" id="PS50018">
    <property type="entry name" value="RAS_GTPASE_ACTIV_2"/>
    <property type="match status" value="1"/>
</dbReference>
<evidence type="ECO:0000313" key="6">
    <source>
        <dbReference type="Proteomes" id="UP001150062"/>
    </source>
</evidence>
<gene>
    <name evidence="5" type="ORF">M0813_29510</name>
</gene>
<sequence>MSHLNSQIIKKIKEQTASFDEQRKERLAIEYLTSLQEVKEWLENFLERKLPGTTTQLGKVLQNGVVLAAVAKKIAPDCVGKIFQGKTLSFLHTDNLNFFFKAIKKEKLMPFGVIFETVDLYELKNMAGVLLTIYYLAIELHGRGLAQAIGDVAEENLIFSEQEKKKAMELLKDIDEDKMNEIKALKKKKSPQQVWTEWYSESLDLVSVIQGLCKSYYLIQKLEHEKEDFQKTNEGIILLQSLFRKHQQKKQFNSQFGWISGKSDQLIVIQKHLRKYWDKKNLDETKKHYQNGESQLIKLQSILRKLKEKKKLTEKKTHYNSNEESIIKLQSLLRSRKNKNKLGETKKHYQTNEQPIVNLQSLFRKHLEKKKLDEKKNHYNTNEEGIIKLQALFRSRKQKKQLDETKKHYQTNEQPIVNLQSIFRRNLKKKKLQETKKHYNTNEESIIKLQALFRSRKQKKQLDETKKHYQTNEQPIVNLQSIFRRNLKKKKLQETKKHYNTNEEGIIKLQSFFRSRKIKNQLKETNSYNQENEGSIIKLQSLLRQKQQRKSHLSLTNYYKKKETGVTGLQALLRAYKLRKDFEFRSLNLGKTSTNLVRVQALVRRLLSQKLFEKKVDEAINIQRIYRGYFTKNIFSFMKKQSKKDINIKDLGKIFQLFGDQEMNYDNFNDPKFRSSKKKELENTNINELRKKWVIEVRETQVLNEQVSGIDKKIELLIKNAISIDEIDKSRSRRMRRRRKKNQEDETQPALGIKVLEHYQYLFYLLQTQPKYLARALYLIKPEDLEEFAQTMTLTLFGYAFSPREEYLLLNLFSLAIKEQVKRQKKPGEFISEDPAIAKMFVFYFRRFQYQSFLKELLEPVLESVIKETKILELNTTKLYKVMINEEETRTGKTSELPKNVTHEEALKQEYVQGIYDESFEKMSKFCTMFVDQLIDLIDKIPFGLRYSCKELARELTNKFQDMDKNTLIKVLANIVFFRYISSAIIEPERFGVFSEKGRITMNGVMNLGLLSKLLQSISNRKLFKENEPFMLRFNPLIKKLNKKLANFFLEMIKTQNLEDELEIDPNTELSTHKNPEIYISPNEIISTHKVLNKFLENIAEEKDDPLREILEDLNQFVIPDVDDDQEIQLVLQNKYQQENIQGADTIRKYNYVKDLFKTLLQIIPVSHLQQNVSLPWLIWEKEDYPEKVIGEIINPLMKNLPELEEKSYINREDGYLKIQKDIVYEMKNASRIYRRNKRELEQLQKNLDIVMKSKTYLTEQMEQFEEYLTSVRKNQFGTSSQSKKKKKKKKKRKKGQENFIVPPTTLKYKKLFKMKVILSSKIPKKVQKLTSFEFSSEKTGVFQVKAKLGGRSLQTLDLELEQLLAMQSSGESELQHDQITLHINFLIRYLNELMLKH</sequence>
<dbReference type="SUPFAM" id="SSF48350">
    <property type="entry name" value="GTPase activation domain, GAP"/>
    <property type="match status" value="1"/>
</dbReference>
<evidence type="ECO:0000259" key="3">
    <source>
        <dbReference type="PROSITE" id="PS50018"/>
    </source>
</evidence>
<keyword evidence="1" id="KW-0175">Coiled coil</keyword>
<dbReference type="Gene3D" id="1.10.418.10">
    <property type="entry name" value="Calponin-like domain"/>
    <property type="match status" value="1"/>
</dbReference>
<proteinExistence type="predicted"/>
<dbReference type="InterPro" id="IPR001715">
    <property type="entry name" value="CH_dom"/>
</dbReference>
<protein>
    <submittedName>
        <fullName evidence="5">Patterned expression site</fullName>
    </submittedName>
</protein>
<feature type="compositionally biased region" description="Basic residues" evidence="2">
    <location>
        <begin position="1283"/>
        <end position="1295"/>
    </location>
</feature>
<dbReference type="PANTHER" id="PTHR14149:SF14">
    <property type="entry name" value="CALPONIN-HOMOLOGY (CH) DOMAIN-CONTAINING PROTEIN"/>
    <property type="match status" value="1"/>
</dbReference>
<dbReference type="SMART" id="SM00323">
    <property type="entry name" value="RasGAP"/>
    <property type="match status" value="1"/>
</dbReference>
<dbReference type="SUPFAM" id="SSF47576">
    <property type="entry name" value="Calponin-homology domain, CH-domain"/>
    <property type="match status" value="1"/>
</dbReference>
<evidence type="ECO:0000313" key="5">
    <source>
        <dbReference type="EMBL" id="KAJ6233834.1"/>
    </source>
</evidence>
<name>A0ABQ8XR17_9EUKA</name>
<dbReference type="Pfam" id="PF00616">
    <property type="entry name" value="RasGAP"/>
    <property type="match status" value="1"/>
</dbReference>
<dbReference type="Proteomes" id="UP001150062">
    <property type="component" value="Unassembled WGS sequence"/>
</dbReference>
<dbReference type="InterPro" id="IPR000593">
    <property type="entry name" value="RasGAP_C"/>
</dbReference>
<feature type="coiled-coil region" evidence="1">
    <location>
        <begin position="1227"/>
        <end position="1254"/>
    </location>
</feature>
<evidence type="ECO:0000256" key="1">
    <source>
        <dbReference type="SAM" id="Coils"/>
    </source>
</evidence>
<keyword evidence="6" id="KW-1185">Reference proteome</keyword>
<dbReference type="PROSITE" id="PS50021">
    <property type="entry name" value="CH"/>
    <property type="match status" value="1"/>
</dbReference>
<dbReference type="SUPFAM" id="SSF143885">
    <property type="entry name" value="RGC domain-like"/>
    <property type="match status" value="1"/>
</dbReference>
<dbReference type="EMBL" id="JAOAOG010000273">
    <property type="protein sequence ID" value="KAJ6233834.1"/>
    <property type="molecule type" value="Genomic_DNA"/>
</dbReference>
<dbReference type="SMART" id="SM00015">
    <property type="entry name" value="IQ"/>
    <property type="match status" value="7"/>
</dbReference>